<accession>A0A914E3M2</accession>
<sequence length="301" mass="34951">MDNRKLEVNDDTDNGHFFDFDIELLQSNNRQLKFDLLRTIGFIIFIMFWIFKPLVNDDAQSPDYKYISENNNENVNLQTYDSETAKSRYGILPAPNKSFELDSKISIGTKDNFEDLVVFGRHLAMFYLPDCNNSQQIRTIFNDAARVHLQGELIAVDCDQQKDFCKSKNIVEYPTIQVYDNGNIILEEFNHTANNFVKTLLLPISDVKQLEKYETGVLKIEIDNFTQFAADPVNVISPPVYIQGLPWKIYIFIRESPYNLYQYLNFYLKNSATEECKLSTWTCDAAAVLRIHSQKIISKIE</sequence>
<keyword evidence="1" id="KW-0812">Transmembrane</keyword>
<dbReference type="SUPFAM" id="SSF52833">
    <property type="entry name" value="Thioredoxin-like"/>
    <property type="match status" value="1"/>
</dbReference>
<feature type="transmembrane region" description="Helical" evidence="1">
    <location>
        <begin position="36"/>
        <end position="55"/>
    </location>
</feature>
<dbReference type="Proteomes" id="UP000887540">
    <property type="component" value="Unplaced"/>
</dbReference>
<dbReference type="Pfam" id="PF00085">
    <property type="entry name" value="Thioredoxin"/>
    <property type="match status" value="1"/>
</dbReference>
<evidence type="ECO:0000313" key="3">
    <source>
        <dbReference type="Proteomes" id="UP000887540"/>
    </source>
</evidence>
<dbReference type="PROSITE" id="PS50144">
    <property type="entry name" value="MATH"/>
    <property type="match status" value="1"/>
</dbReference>
<protein>
    <submittedName>
        <fullName evidence="4">MATH domain-containing protein</fullName>
    </submittedName>
</protein>
<dbReference type="GO" id="GO:0005783">
    <property type="term" value="C:endoplasmic reticulum"/>
    <property type="evidence" value="ECO:0007669"/>
    <property type="project" value="TreeGrafter"/>
</dbReference>
<dbReference type="SUPFAM" id="SSF49599">
    <property type="entry name" value="TRAF domain-like"/>
    <property type="match status" value="1"/>
</dbReference>
<organism evidence="3 4">
    <name type="scientific">Acrobeloides nanus</name>
    <dbReference type="NCBI Taxonomy" id="290746"/>
    <lineage>
        <taxon>Eukaryota</taxon>
        <taxon>Metazoa</taxon>
        <taxon>Ecdysozoa</taxon>
        <taxon>Nematoda</taxon>
        <taxon>Chromadorea</taxon>
        <taxon>Rhabditida</taxon>
        <taxon>Tylenchina</taxon>
        <taxon>Cephalobomorpha</taxon>
        <taxon>Cephaloboidea</taxon>
        <taxon>Cephalobidae</taxon>
        <taxon>Acrobeloides</taxon>
    </lineage>
</organism>
<proteinExistence type="predicted"/>
<dbReference type="CDD" id="cd02961">
    <property type="entry name" value="PDI_a_family"/>
    <property type="match status" value="1"/>
</dbReference>
<dbReference type="AlphaFoldDB" id="A0A914E3M2"/>
<dbReference type="InterPro" id="IPR008974">
    <property type="entry name" value="TRAF-like"/>
</dbReference>
<evidence type="ECO:0000259" key="2">
    <source>
        <dbReference type="PROSITE" id="PS50144"/>
    </source>
</evidence>
<dbReference type="InterPro" id="IPR002083">
    <property type="entry name" value="MATH/TRAF_dom"/>
</dbReference>
<keyword evidence="1" id="KW-1133">Transmembrane helix</keyword>
<evidence type="ECO:0000256" key="1">
    <source>
        <dbReference type="SAM" id="Phobius"/>
    </source>
</evidence>
<dbReference type="Gene3D" id="2.60.210.10">
    <property type="entry name" value="Apoptosis, Tumor Necrosis Factor Receptor Associated Protein 2, Chain A"/>
    <property type="match status" value="1"/>
</dbReference>
<dbReference type="GO" id="GO:0006457">
    <property type="term" value="P:protein folding"/>
    <property type="evidence" value="ECO:0007669"/>
    <property type="project" value="TreeGrafter"/>
</dbReference>
<dbReference type="GO" id="GO:0003756">
    <property type="term" value="F:protein disulfide isomerase activity"/>
    <property type="evidence" value="ECO:0007669"/>
    <property type="project" value="TreeGrafter"/>
</dbReference>
<keyword evidence="1" id="KW-0472">Membrane</keyword>
<dbReference type="InterPro" id="IPR036249">
    <property type="entry name" value="Thioredoxin-like_sf"/>
</dbReference>
<dbReference type="InterPro" id="IPR051063">
    <property type="entry name" value="PDI"/>
</dbReference>
<dbReference type="PANTHER" id="PTHR45672">
    <property type="entry name" value="PROTEIN DISULFIDE-ISOMERASE C17H9.14C-RELATED"/>
    <property type="match status" value="1"/>
</dbReference>
<reference evidence="4" key="1">
    <citation type="submission" date="2022-11" db="UniProtKB">
        <authorList>
            <consortium name="WormBaseParasite"/>
        </authorList>
    </citation>
    <scope>IDENTIFICATION</scope>
</reference>
<keyword evidence="3" id="KW-1185">Reference proteome</keyword>
<feature type="domain" description="MATH" evidence="2">
    <location>
        <begin position="215"/>
        <end position="301"/>
    </location>
</feature>
<dbReference type="WBParaSite" id="ACRNAN_scaffold5403.g13850.t1">
    <property type="protein sequence ID" value="ACRNAN_scaffold5403.g13850.t1"/>
    <property type="gene ID" value="ACRNAN_scaffold5403.g13850"/>
</dbReference>
<evidence type="ECO:0000313" key="4">
    <source>
        <dbReference type="WBParaSite" id="ACRNAN_scaffold5403.g13850.t1"/>
    </source>
</evidence>
<dbReference type="InterPro" id="IPR013766">
    <property type="entry name" value="Thioredoxin_domain"/>
</dbReference>
<name>A0A914E3M2_9BILA</name>
<dbReference type="Gene3D" id="3.40.30.10">
    <property type="entry name" value="Glutaredoxin"/>
    <property type="match status" value="1"/>
</dbReference>